<comment type="subcellular location">
    <subcellularLocation>
        <location evidence="2">Mitochondrion inner membrane</location>
        <topology evidence="2">Single-pass membrane protein</topology>
        <orientation evidence="2">Matrix side</orientation>
    </subcellularLocation>
</comment>
<dbReference type="Proteomes" id="UP000694393">
    <property type="component" value="Unplaced"/>
</dbReference>
<keyword evidence="11" id="KW-0496">Mitochondrion</keyword>
<reference evidence="16" key="2">
    <citation type="submission" date="2025-09" db="UniProtKB">
        <authorList>
            <consortium name="Ensembl"/>
        </authorList>
    </citation>
    <scope>IDENTIFICATION</scope>
</reference>
<keyword evidence="17" id="KW-1185">Reference proteome</keyword>
<organism evidence="16 17">
    <name type="scientific">Pelusios castaneus</name>
    <name type="common">West African mud turtle</name>
    <dbReference type="NCBI Taxonomy" id="367368"/>
    <lineage>
        <taxon>Eukaryota</taxon>
        <taxon>Metazoa</taxon>
        <taxon>Chordata</taxon>
        <taxon>Craniata</taxon>
        <taxon>Vertebrata</taxon>
        <taxon>Euteleostomi</taxon>
        <taxon>Archelosauria</taxon>
        <taxon>Testudinata</taxon>
        <taxon>Testudines</taxon>
        <taxon>Pleurodira</taxon>
        <taxon>Pelomedusidae</taxon>
        <taxon>Pelusios</taxon>
    </lineage>
</organism>
<evidence type="ECO:0000256" key="12">
    <source>
        <dbReference type="ARBA" id="ARBA00023136"/>
    </source>
</evidence>
<reference evidence="16" key="1">
    <citation type="submission" date="2025-08" db="UniProtKB">
        <authorList>
            <consortium name="Ensembl"/>
        </authorList>
    </citation>
    <scope>IDENTIFICATION</scope>
</reference>
<keyword evidence="12 15" id="KW-0472">Membrane</keyword>
<sequence length="70" mass="8370">MWYEGLLGFATLCAFMYIPGLSIIYFQRYENGGKERRCAYTPYQWHLLDRDRRVSGVNQYFHPKGLENID</sequence>
<keyword evidence="7 15" id="KW-0812">Transmembrane</keyword>
<keyword evidence="5" id="KW-0813">Transport</keyword>
<evidence type="ECO:0000256" key="2">
    <source>
        <dbReference type="ARBA" id="ARBA00004298"/>
    </source>
</evidence>
<evidence type="ECO:0000256" key="15">
    <source>
        <dbReference type="SAM" id="Phobius"/>
    </source>
</evidence>
<keyword evidence="10 15" id="KW-1133">Transmembrane helix</keyword>
<accession>A0A8C8R7V5</accession>
<comment type="function">
    <text evidence="1">Accessory subunit of the mitochondrial membrane respiratory chain NADH dehydrogenase (Complex I), that is believed not to be involved in catalysis. Complex I functions in the transfer of electrons from NADH to the respiratory chain. The immediate electron acceptor for the enzyme is believed to be ubiquinone.</text>
</comment>
<proteinExistence type="inferred from homology"/>
<comment type="similarity">
    <text evidence="3">Belongs to the complex I NDUFA1 subunit family.</text>
</comment>
<evidence type="ECO:0000256" key="7">
    <source>
        <dbReference type="ARBA" id="ARBA00022692"/>
    </source>
</evidence>
<evidence type="ECO:0000256" key="9">
    <source>
        <dbReference type="ARBA" id="ARBA00022982"/>
    </source>
</evidence>
<evidence type="ECO:0000256" key="5">
    <source>
        <dbReference type="ARBA" id="ARBA00022448"/>
    </source>
</evidence>
<feature type="transmembrane region" description="Helical" evidence="15">
    <location>
        <begin position="6"/>
        <end position="26"/>
    </location>
</feature>
<dbReference type="GO" id="GO:0005743">
    <property type="term" value="C:mitochondrial inner membrane"/>
    <property type="evidence" value="ECO:0007669"/>
    <property type="project" value="UniProtKB-SubCell"/>
</dbReference>
<keyword evidence="9" id="KW-0249">Electron transport</keyword>
<dbReference type="PANTHER" id="PTHR17098:SF2">
    <property type="entry name" value="NADH DEHYDROGENASE [UBIQUINONE] 1 ALPHA SUBCOMPLEX SUBUNIT 1"/>
    <property type="match status" value="1"/>
</dbReference>
<name>A0A8C8R7V5_9SAUR</name>
<evidence type="ECO:0000256" key="10">
    <source>
        <dbReference type="ARBA" id="ARBA00022989"/>
    </source>
</evidence>
<evidence type="ECO:0000256" key="1">
    <source>
        <dbReference type="ARBA" id="ARBA00003195"/>
    </source>
</evidence>
<evidence type="ECO:0000256" key="11">
    <source>
        <dbReference type="ARBA" id="ARBA00023128"/>
    </source>
</evidence>
<protein>
    <recommendedName>
        <fullName evidence="4">NADH dehydrogenase [ubiquinone] 1 alpha subcomplex subunit 1</fullName>
    </recommendedName>
    <alternativeName>
        <fullName evidence="14">Complex I-MWFE</fullName>
    </alternativeName>
    <alternativeName>
        <fullName evidence="13">NADH-ubiquinone oxidoreductase MWFE subunit</fullName>
    </alternativeName>
</protein>
<evidence type="ECO:0000313" key="16">
    <source>
        <dbReference type="Ensembl" id="ENSPCEP00000001455.1"/>
    </source>
</evidence>
<dbReference type="AlphaFoldDB" id="A0A8C8R7V5"/>
<evidence type="ECO:0000256" key="3">
    <source>
        <dbReference type="ARBA" id="ARBA00009960"/>
    </source>
</evidence>
<keyword evidence="8" id="KW-0999">Mitochondrion inner membrane</keyword>
<evidence type="ECO:0000256" key="6">
    <source>
        <dbReference type="ARBA" id="ARBA00022660"/>
    </source>
</evidence>
<evidence type="ECO:0000256" key="13">
    <source>
        <dbReference type="ARBA" id="ARBA00029847"/>
    </source>
</evidence>
<keyword evidence="6" id="KW-0679">Respiratory chain</keyword>
<evidence type="ECO:0000313" key="17">
    <source>
        <dbReference type="Proteomes" id="UP000694393"/>
    </source>
</evidence>
<evidence type="ECO:0000256" key="8">
    <source>
        <dbReference type="ARBA" id="ARBA00022792"/>
    </source>
</evidence>
<evidence type="ECO:0000256" key="14">
    <source>
        <dbReference type="ARBA" id="ARBA00033255"/>
    </source>
</evidence>
<dbReference type="Ensembl" id="ENSPCET00000001514.1">
    <property type="protein sequence ID" value="ENSPCEP00000001455.1"/>
    <property type="gene ID" value="ENSPCEG00000001236.1"/>
</dbReference>
<dbReference type="Pfam" id="PF15879">
    <property type="entry name" value="MWFE"/>
    <property type="match status" value="1"/>
</dbReference>
<evidence type="ECO:0000256" key="4">
    <source>
        <dbReference type="ARBA" id="ARBA00016392"/>
    </source>
</evidence>
<dbReference type="PANTHER" id="PTHR17098">
    <property type="entry name" value="NADH-UBIQUINONE OXIDOREDUCTASE MWFE SUBUNIT"/>
    <property type="match status" value="1"/>
</dbReference>
<dbReference type="InterPro" id="IPR017384">
    <property type="entry name" value="NADH_Ub_cplx-1_asu_su-1"/>
</dbReference>